<evidence type="ECO:0000313" key="2">
    <source>
        <dbReference type="EMBL" id="MDH1335070.1"/>
    </source>
</evidence>
<feature type="binding site" evidence="1">
    <location>
        <position position="19"/>
    </location>
    <ligand>
        <name>S-adenosyl-L-methionine</name>
        <dbReference type="ChEBI" id="CHEBI:59789"/>
    </ligand>
</feature>
<feature type="binding site" evidence="1">
    <location>
        <position position="42"/>
    </location>
    <ligand>
        <name>S-adenosyl-L-methionine</name>
        <dbReference type="ChEBI" id="CHEBI:59789"/>
    </ligand>
</feature>
<dbReference type="AlphaFoldDB" id="A0AA42TUC2"/>
<gene>
    <name evidence="1 2" type="primary">rlmJ</name>
    <name evidence="2" type="ORF">N5D63_13075</name>
</gene>
<feature type="binding site" evidence="1">
    <location>
        <begin position="148"/>
        <end position="149"/>
    </location>
    <ligand>
        <name>S-adenosyl-L-methionine</name>
        <dbReference type="ChEBI" id="CHEBI:59789"/>
    </ligand>
</feature>
<dbReference type="PANTHER" id="PTHR37426:SF1">
    <property type="entry name" value="RIBOSOMAL RNA LARGE SUBUNIT METHYLTRANSFERASE J"/>
    <property type="match status" value="1"/>
</dbReference>
<dbReference type="GO" id="GO:0005829">
    <property type="term" value="C:cytosol"/>
    <property type="evidence" value="ECO:0007669"/>
    <property type="project" value="TreeGrafter"/>
</dbReference>
<keyword evidence="1" id="KW-0694">RNA-binding</keyword>
<dbReference type="InterPro" id="IPR029063">
    <property type="entry name" value="SAM-dependent_MTases_sf"/>
</dbReference>
<evidence type="ECO:0000313" key="3">
    <source>
        <dbReference type="Proteomes" id="UP001161065"/>
    </source>
</evidence>
<dbReference type="InterPro" id="IPR007473">
    <property type="entry name" value="RlmJ"/>
</dbReference>
<sequence>MFSYRHAFHAGNHADVLKHTVLIATVQYLTQKEAALTVLDTHGGAGLYRLDGDYASKSGEAEEGVLRLAATKEAELAPVLQDYLQMVRRFNQGNAIRNYPGSPFITQALLRGHDRLKAFELHPTDMRSLTGNMAQLEVRRQVAILHEDGFEGVKKFLPPPSRRALLLCDPSYELKTDYGRVLDMAADGLKRFPTGTYAVWYPIIPRPEAHDLPKRLKTMATKAGKSWLHATLTVKSNKTSERGGLPASGMFLINPPFNLRDQLKPAMPQLVKLLGQDSNAGFTLESGG</sequence>
<dbReference type="GO" id="GO:0003723">
    <property type="term" value="F:RNA binding"/>
    <property type="evidence" value="ECO:0007669"/>
    <property type="project" value="UniProtKB-UniRule"/>
</dbReference>
<dbReference type="Proteomes" id="UP001161065">
    <property type="component" value="Unassembled WGS sequence"/>
</dbReference>
<dbReference type="HAMAP" id="MF_00934">
    <property type="entry name" value="23SrRNA_methyltr_J"/>
    <property type="match status" value="1"/>
</dbReference>
<keyword evidence="1" id="KW-0489">Methyltransferase</keyword>
<feature type="binding site" evidence="1">
    <location>
        <position position="120"/>
    </location>
    <ligand>
        <name>S-adenosyl-L-methionine</name>
        <dbReference type="ChEBI" id="CHEBI:59789"/>
    </ligand>
</feature>
<dbReference type="EC" id="2.1.1.266" evidence="1"/>
<feature type="active site" description="Proton acceptor" evidence="1">
    <location>
        <position position="169"/>
    </location>
</feature>
<dbReference type="RefSeq" id="WP_280008381.1">
    <property type="nucleotide sequence ID" value="NZ_JAOCEK010000009.1"/>
</dbReference>
<proteinExistence type="inferred from homology"/>
<dbReference type="Pfam" id="PF04378">
    <property type="entry name" value="RsmJ"/>
    <property type="match status" value="1"/>
</dbReference>
<keyword evidence="1" id="KW-0698">rRNA processing</keyword>
<evidence type="ECO:0000256" key="1">
    <source>
        <dbReference type="HAMAP-Rule" id="MF_00934"/>
    </source>
</evidence>
<dbReference type="SUPFAM" id="SSF53335">
    <property type="entry name" value="S-adenosyl-L-methionine-dependent methyltransferases"/>
    <property type="match status" value="1"/>
</dbReference>
<name>A0AA42TUC2_9BURK</name>
<organism evidence="2 3">
    <name type="scientific">Comamonas thiooxydans</name>
    <dbReference type="NCBI Taxonomy" id="363952"/>
    <lineage>
        <taxon>Bacteria</taxon>
        <taxon>Pseudomonadati</taxon>
        <taxon>Pseudomonadota</taxon>
        <taxon>Betaproteobacteria</taxon>
        <taxon>Burkholderiales</taxon>
        <taxon>Comamonadaceae</taxon>
        <taxon>Comamonas</taxon>
    </lineage>
</organism>
<comment type="catalytic activity">
    <reaction evidence="1">
        <text>adenosine(2030) in 23S rRNA + S-adenosyl-L-methionine = N(6)-methyladenosine(2030) in 23S rRNA + S-adenosyl-L-homocysteine + H(+)</text>
        <dbReference type="Rhea" id="RHEA:43736"/>
        <dbReference type="Rhea" id="RHEA-COMP:10668"/>
        <dbReference type="Rhea" id="RHEA-COMP:10669"/>
        <dbReference type="ChEBI" id="CHEBI:15378"/>
        <dbReference type="ChEBI" id="CHEBI:57856"/>
        <dbReference type="ChEBI" id="CHEBI:59789"/>
        <dbReference type="ChEBI" id="CHEBI:74411"/>
        <dbReference type="ChEBI" id="CHEBI:74449"/>
        <dbReference type="EC" id="2.1.1.266"/>
    </reaction>
</comment>
<keyword evidence="1" id="KW-0949">S-adenosyl-L-methionine</keyword>
<reference evidence="2" key="1">
    <citation type="submission" date="2022-09" db="EMBL/GenBank/DDBJ databases">
        <title>Intensive care unit water sources are persistently colonized with multi-drug resistant bacteria and are the site of extensive horizontal gene transfer of antibiotic resistance genes.</title>
        <authorList>
            <person name="Diorio-Toth L."/>
        </authorList>
    </citation>
    <scope>NUCLEOTIDE SEQUENCE</scope>
    <source>
        <strain evidence="2">GD03832</strain>
    </source>
</reference>
<accession>A0AA42TUC2</accession>
<feature type="binding site" evidence="1">
    <location>
        <position position="102"/>
    </location>
    <ligand>
        <name>S-adenosyl-L-methionine</name>
        <dbReference type="ChEBI" id="CHEBI:59789"/>
    </ligand>
</feature>
<comment type="caution">
    <text evidence="2">The sequence shown here is derived from an EMBL/GenBank/DDBJ whole genome shotgun (WGS) entry which is preliminary data.</text>
</comment>
<dbReference type="Gene3D" id="3.40.50.150">
    <property type="entry name" value="Vaccinia Virus protein VP39"/>
    <property type="match status" value="1"/>
</dbReference>
<protein>
    <recommendedName>
        <fullName evidence="1">Ribosomal RNA large subunit methyltransferase J</fullName>
        <ecNumber evidence="1">2.1.1.266</ecNumber>
    </recommendedName>
    <alternativeName>
        <fullName evidence="1">23S rRNA (adenine(2030)-N6)-methyltransferase</fullName>
    </alternativeName>
    <alternativeName>
        <fullName evidence="1">23S rRNA m6A2030 methyltransferase</fullName>
    </alternativeName>
</protein>
<feature type="binding site" evidence="1">
    <location>
        <position position="169"/>
    </location>
    <ligand>
        <name>S-adenosyl-L-methionine</name>
        <dbReference type="ChEBI" id="CHEBI:59789"/>
    </ligand>
</feature>
<comment type="subunit">
    <text evidence="1">Monomer.</text>
</comment>
<comment type="similarity">
    <text evidence="1">Belongs to the RlmJ family.</text>
</comment>
<dbReference type="GO" id="GO:0070475">
    <property type="term" value="P:rRNA base methylation"/>
    <property type="evidence" value="ECO:0007669"/>
    <property type="project" value="UniProtKB-UniRule"/>
</dbReference>
<keyword evidence="1" id="KW-0808">Transferase</keyword>
<dbReference type="PANTHER" id="PTHR37426">
    <property type="entry name" value="RIBOSOMAL RNA LARGE SUBUNIT METHYLTRANSFERASE J"/>
    <property type="match status" value="1"/>
</dbReference>
<comment type="function">
    <text evidence="1">Specifically methylates the adenine in position 2030 of 23S rRNA.</text>
</comment>
<feature type="site" description="Interaction with substrate rRNA" evidence="1">
    <location>
        <position position="4"/>
    </location>
</feature>
<dbReference type="EMBL" id="JAOCEK010000009">
    <property type="protein sequence ID" value="MDH1335070.1"/>
    <property type="molecule type" value="Genomic_DNA"/>
</dbReference>
<dbReference type="GO" id="GO:0036307">
    <property type="term" value="F:23S rRNA (adenine(2030)-N(6))-methyltransferase activity"/>
    <property type="evidence" value="ECO:0007669"/>
    <property type="project" value="UniProtKB-UniRule"/>
</dbReference>